<comment type="similarity">
    <text evidence="4">Belongs to the metallo-dependent hydrolases superfamily. MTA/SAH deaminase family.</text>
</comment>
<dbReference type="EC" id="3.5.4.28" evidence="4"/>
<accession>A0A4R2RUR0</accession>
<organism evidence="6 7">
    <name type="scientific">Heliophilum fasciatum</name>
    <dbReference type="NCBI Taxonomy" id="35700"/>
    <lineage>
        <taxon>Bacteria</taxon>
        <taxon>Bacillati</taxon>
        <taxon>Bacillota</taxon>
        <taxon>Clostridia</taxon>
        <taxon>Eubacteriales</taxon>
        <taxon>Heliobacteriaceae</taxon>
        <taxon>Heliophilum</taxon>
    </lineage>
</organism>
<dbReference type="Proteomes" id="UP000294813">
    <property type="component" value="Unassembled WGS sequence"/>
</dbReference>
<comment type="function">
    <text evidence="4">Catalyzes the deamination of 5-methylthioadenosine and S-adenosyl-L-homocysteine into 5-methylthioinosine and S-inosyl-L-homocysteine, respectively. Is also able to deaminate adenosine.</text>
</comment>
<dbReference type="AlphaFoldDB" id="A0A4R2RUR0"/>
<evidence type="ECO:0000256" key="3">
    <source>
        <dbReference type="ARBA" id="ARBA00022833"/>
    </source>
</evidence>
<dbReference type="SUPFAM" id="SSF51338">
    <property type="entry name" value="Composite domain of metallo-dependent hydrolases"/>
    <property type="match status" value="2"/>
</dbReference>
<comment type="caution">
    <text evidence="6">The sequence shown here is derived from an EMBL/GenBank/DDBJ whole genome shotgun (WGS) entry which is preliminary data.</text>
</comment>
<evidence type="ECO:0000256" key="2">
    <source>
        <dbReference type="ARBA" id="ARBA00022801"/>
    </source>
</evidence>
<comment type="caution">
    <text evidence="4">Lacks conserved residue(s) required for the propagation of feature annotation.</text>
</comment>
<protein>
    <recommendedName>
        <fullName evidence="4">5-methylthioadenosine/S-adenosylhomocysteine deaminase</fullName>
        <shortName evidence="4">MTA/SAH deaminase</shortName>
        <ecNumber evidence="4">3.5.4.28</ecNumber>
        <ecNumber evidence="4">3.5.4.31</ecNumber>
    </recommendedName>
</protein>
<dbReference type="CDD" id="cd01298">
    <property type="entry name" value="ATZ_TRZ_like"/>
    <property type="match status" value="1"/>
</dbReference>
<keyword evidence="7" id="KW-1185">Reference proteome</keyword>
<dbReference type="RefSeq" id="WP_131919510.1">
    <property type="nucleotide sequence ID" value="NZ_JAOQNU010000015.1"/>
</dbReference>
<sequence>MSGLLLRGGMLIPMTSREAIGLGDILIQDGRIAAIYPGGAPEEVRSSVSEIRNVAGQLVLPGLVNAHTHAAMTLFRSFADDLPLMRWLKEAIWPAEEKLTGDDVYWGTKLAIAEMLKSGITTFADMYFFMDQVAQASLDTGIRAHLSRGMVGFGPSAEKALTESAAFFRQYNGAGDGLTRVWLGPHAPYTCSPDYLKRVMALADELGTGLHIHLSETATEVDDMTKQYGLPPVELMDSIGLFERPVLAAHCVHLNEKERAILVEKGVGIAHNPVSNMKLASGVAPVEALRQAQAILALGTDGAASNNNLDLIEEMRQAALLQKVHLLDPLALPAYEALEMATIGGARALRWDDEIGTLEVGKRADLITINLQQPHLCPDHDPVSRLVYAAKGADVATVLVNGRILVDQGRLTCMDEEEVMAKATAAAYRLTRQ</sequence>
<feature type="binding site" evidence="4">
    <location>
        <position position="148"/>
    </location>
    <ligand>
        <name>substrate</name>
    </ligand>
</feature>
<dbReference type="InterPro" id="IPR011059">
    <property type="entry name" value="Metal-dep_hydrolase_composite"/>
</dbReference>
<dbReference type="Gene3D" id="3.20.20.140">
    <property type="entry name" value="Metal-dependent hydrolases"/>
    <property type="match status" value="1"/>
</dbReference>
<keyword evidence="3 4" id="KW-0862">Zinc</keyword>
<reference evidence="6 7" key="1">
    <citation type="submission" date="2019-03" db="EMBL/GenBank/DDBJ databases">
        <title>Genomic Encyclopedia of Type Strains, Phase IV (KMG-IV): sequencing the most valuable type-strain genomes for metagenomic binning, comparative biology and taxonomic classification.</title>
        <authorList>
            <person name="Goeker M."/>
        </authorList>
    </citation>
    <scope>NUCLEOTIDE SEQUENCE [LARGE SCALE GENOMIC DNA]</scope>
    <source>
        <strain evidence="6 7">DSM 11170</strain>
    </source>
</reference>
<comment type="cofactor">
    <cofactor evidence="4">
        <name>Zn(2+)</name>
        <dbReference type="ChEBI" id="CHEBI:29105"/>
    </cofactor>
    <text evidence="4">Binds 1 zinc ion per subunit.</text>
</comment>
<comment type="catalytic activity">
    <reaction evidence="4">
        <text>S-methyl-5'-thioadenosine + H2O + H(+) = S-methyl-5'-thioinosine + NH4(+)</text>
        <dbReference type="Rhea" id="RHEA:25025"/>
        <dbReference type="ChEBI" id="CHEBI:15377"/>
        <dbReference type="ChEBI" id="CHEBI:15378"/>
        <dbReference type="ChEBI" id="CHEBI:17509"/>
        <dbReference type="ChEBI" id="CHEBI:28938"/>
        <dbReference type="ChEBI" id="CHEBI:48595"/>
        <dbReference type="EC" id="3.5.4.31"/>
    </reaction>
</comment>
<dbReference type="FunFam" id="3.20.20.140:FF:000014">
    <property type="entry name" value="5-methylthioadenosine/S-adenosylhomocysteine deaminase"/>
    <property type="match status" value="1"/>
</dbReference>
<dbReference type="GO" id="GO:0046872">
    <property type="term" value="F:metal ion binding"/>
    <property type="evidence" value="ECO:0007669"/>
    <property type="project" value="UniProtKB-KW"/>
</dbReference>
<dbReference type="Gene3D" id="2.30.40.10">
    <property type="entry name" value="Urease, subunit C, domain 1"/>
    <property type="match status" value="1"/>
</dbReference>
<dbReference type="InterPro" id="IPR050287">
    <property type="entry name" value="MTA/SAH_deaminase"/>
</dbReference>
<feature type="binding site" evidence="4">
    <location>
        <position position="216"/>
    </location>
    <ligand>
        <name>substrate</name>
    </ligand>
</feature>
<evidence type="ECO:0000313" key="7">
    <source>
        <dbReference type="Proteomes" id="UP000294813"/>
    </source>
</evidence>
<feature type="binding site" evidence="4">
    <location>
        <position position="301"/>
    </location>
    <ligand>
        <name>Zn(2+)</name>
        <dbReference type="ChEBI" id="CHEBI:29105"/>
    </ligand>
</feature>
<proteinExistence type="inferred from homology"/>
<dbReference type="InterPro" id="IPR032466">
    <property type="entry name" value="Metal_Hydrolase"/>
</dbReference>
<feature type="domain" description="Amidohydrolase-related" evidence="5">
    <location>
        <begin position="58"/>
        <end position="404"/>
    </location>
</feature>
<feature type="binding site" evidence="4">
    <location>
        <position position="67"/>
    </location>
    <ligand>
        <name>Zn(2+)</name>
        <dbReference type="ChEBI" id="CHEBI:29105"/>
    </ligand>
</feature>
<comment type="catalytic activity">
    <reaction evidence="4">
        <text>S-adenosyl-L-homocysteine + H2O + H(+) = S-inosyl-L-homocysteine + NH4(+)</text>
        <dbReference type="Rhea" id="RHEA:20716"/>
        <dbReference type="ChEBI" id="CHEBI:15377"/>
        <dbReference type="ChEBI" id="CHEBI:15378"/>
        <dbReference type="ChEBI" id="CHEBI:28938"/>
        <dbReference type="ChEBI" id="CHEBI:57856"/>
        <dbReference type="ChEBI" id="CHEBI:57985"/>
        <dbReference type="EC" id="3.5.4.28"/>
    </reaction>
</comment>
<dbReference type="EMBL" id="SLXT01000016">
    <property type="protein sequence ID" value="TCP63671.1"/>
    <property type="molecule type" value="Genomic_DNA"/>
</dbReference>
<dbReference type="PANTHER" id="PTHR43794:SF11">
    <property type="entry name" value="AMIDOHYDROLASE-RELATED DOMAIN-CONTAINING PROTEIN"/>
    <property type="match status" value="1"/>
</dbReference>
<feature type="binding site" evidence="4">
    <location>
        <position position="186"/>
    </location>
    <ligand>
        <name>substrate</name>
    </ligand>
</feature>
<dbReference type="HAMAP" id="MF_01281">
    <property type="entry name" value="MTA_SAH_deamin"/>
    <property type="match status" value="1"/>
</dbReference>
<feature type="binding site" evidence="4">
    <location>
        <position position="213"/>
    </location>
    <ligand>
        <name>Zn(2+)</name>
        <dbReference type="ChEBI" id="CHEBI:29105"/>
    </ligand>
</feature>
<feature type="binding site" evidence="4">
    <location>
        <position position="96"/>
    </location>
    <ligand>
        <name>substrate</name>
    </ligand>
</feature>
<evidence type="ECO:0000313" key="6">
    <source>
        <dbReference type="EMBL" id="TCP63671.1"/>
    </source>
</evidence>
<dbReference type="SUPFAM" id="SSF51556">
    <property type="entry name" value="Metallo-dependent hydrolases"/>
    <property type="match status" value="1"/>
</dbReference>
<feature type="binding site" evidence="4">
    <location>
        <position position="301"/>
    </location>
    <ligand>
        <name>substrate</name>
    </ligand>
</feature>
<dbReference type="PANTHER" id="PTHR43794">
    <property type="entry name" value="AMINOHYDROLASE SSNA-RELATED"/>
    <property type="match status" value="1"/>
</dbReference>
<evidence type="ECO:0000256" key="1">
    <source>
        <dbReference type="ARBA" id="ARBA00022723"/>
    </source>
</evidence>
<keyword evidence="1 4" id="KW-0479">Metal-binding</keyword>
<keyword evidence="2 4" id="KW-0378">Hydrolase</keyword>
<dbReference type="GO" id="GO:0090614">
    <property type="term" value="F:5'-methylthioadenosine deaminase activity"/>
    <property type="evidence" value="ECO:0007669"/>
    <property type="project" value="UniProtKB-UniRule"/>
</dbReference>
<dbReference type="EC" id="3.5.4.31" evidence="4"/>
<dbReference type="OrthoDB" id="9807210at2"/>
<feature type="binding site" evidence="4">
    <location>
        <position position="69"/>
    </location>
    <ligand>
        <name>Zn(2+)</name>
        <dbReference type="ChEBI" id="CHEBI:29105"/>
    </ligand>
</feature>
<dbReference type="Pfam" id="PF01979">
    <property type="entry name" value="Amidohydro_1"/>
    <property type="match status" value="1"/>
</dbReference>
<dbReference type="InterPro" id="IPR023512">
    <property type="entry name" value="Deaminase_MtaD/DadD"/>
</dbReference>
<name>A0A4R2RUR0_9FIRM</name>
<dbReference type="InterPro" id="IPR006680">
    <property type="entry name" value="Amidohydro-rel"/>
</dbReference>
<evidence type="ECO:0000259" key="5">
    <source>
        <dbReference type="Pfam" id="PF01979"/>
    </source>
</evidence>
<dbReference type="GO" id="GO:0050270">
    <property type="term" value="F:S-adenosylhomocysteine deaminase activity"/>
    <property type="evidence" value="ECO:0007669"/>
    <property type="project" value="UniProtKB-UniRule"/>
</dbReference>
<evidence type="ECO:0000256" key="4">
    <source>
        <dbReference type="HAMAP-Rule" id="MF_01281"/>
    </source>
</evidence>
<gene>
    <name evidence="4" type="primary">mtaD</name>
    <name evidence="6" type="ORF">EDD73_11615</name>
</gene>